<evidence type="ECO:0008006" key="3">
    <source>
        <dbReference type="Google" id="ProtNLM"/>
    </source>
</evidence>
<proteinExistence type="predicted"/>
<reference evidence="1" key="1">
    <citation type="journal article" date="2020" name="Fungal Divers.">
        <title>Resolving the Mortierellaceae phylogeny through synthesis of multi-gene phylogenetics and phylogenomics.</title>
        <authorList>
            <person name="Vandepol N."/>
            <person name="Liber J."/>
            <person name="Desiro A."/>
            <person name="Na H."/>
            <person name="Kennedy M."/>
            <person name="Barry K."/>
            <person name="Grigoriev I.V."/>
            <person name="Miller A.N."/>
            <person name="O'Donnell K."/>
            <person name="Stajich J.E."/>
            <person name="Bonito G."/>
        </authorList>
    </citation>
    <scope>NUCLEOTIDE SEQUENCE</scope>
    <source>
        <strain evidence="1">CK1249</strain>
    </source>
</reference>
<comment type="caution">
    <text evidence="1">The sequence shown here is derived from an EMBL/GenBank/DDBJ whole genome shotgun (WGS) entry which is preliminary data.</text>
</comment>
<sequence length="650" mass="72568">MSMSPIPSSLNRVFSVTELAELVAQYLRPRELLTLSTLSKTLRRAFQPSLALSLPYFILPSTPGHSLETLVSIAPRVRTLSLTVLYTGYTEEGLPRPMDIVYSHYRTVQQVHIEYWGTTIGVAKDLLLTLSSFQKLSIVFNIGIDAKAIFKALIARSKAIAEQSALDDADAKLTDRYRALQCLSISYLDSFDQNVVDYNTLVRTLQACPHLRTLEMNEVSLSIHQDYACASGFARAELCAMTRMRTLKLTRCTLSELQLSALDQLFPNLSDLEISGCPGTWHLAIVGRHQSTASTASTGAVTEDIMNSKILFPELRRLVLWLEQVPLRTCLWRLVEGRPHLSELETDILSSNRGELFRFARYCSGEEMGAAPASPHVVDSMAELTMDAQWNAEPETLGIALDVQSKGAVSGVLDASTTPRPRNRLKRLAVQTYVYPPLTNLEFEQFYGALAFSELEYVFLQTRELSTGMFPFAKTLVSLHLGGAKEDIPANECVKLKQILRQLPRLEMLKIDRYFNSFEVFEGLGREPHSLSQDSEDGDGTGPCSPGHVGWYGEAPFLTLLDISLRLPLTTSYSPAVMRTWIVGTGDRRVSTILNVEELQTQVLNRFRFLEDVTVRLLGRSRSASRKLEEWSSSPSEGGGQKCNVSFIFD</sequence>
<accession>A0A9P6M4W5</accession>
<dbReference type="EMBL" id="JAAAHY010000152">
    <property type="protein sequence ID" value="KAF9966489.1"/>
    <property type="molecule type" value="Genomic_DNA"/>
</dbReference>
<dbReference type="SUPFAM" id="SSF52047">
    <property type="entry name" value="RNI-like"/>
    <property type="match status" value="1"/>
</dbReference>
<dbReference type="OrthoDB" id="2373237at2759"/>
<dbReference type="InterPro" id="IPR032675">
    <property type="entry name" value="LRR_dom_sf"/>
</dbReference>
<evidence type="ECO:0000313" key="2">
    <source>
        <dbReference type="Proteomes" id="UP000738359"/>
    </source>
</evidence>
<dbReference type="AlphaFoldDB" id="A0A9P6M4W5"/>
<name>A0A9P6M4W5_MORAP</name>
<keyword evidence="2" id="KW-1185">Reference proteome</keyword>
<protein>
    <recommendedName>
        <fullName evidence="3">F-box domain-containing protein</fullName>
    </recommendedName>
</protein>
<organism evidence="1 2">
    <name type="scientific">Mortierella alpina</name>
    <name type="common">Oleaginous fungus</name>
    <name type="synonym">Mortierella renispora</name>
    <dbReference type="NCBI Taxonomy" id="64518"/>
    <lineage>
        <taxon>Eukaryota</taxon>
        <taxon>Fungi</taxon>
        <taxon>Fungi incertae sedis</taxon>
        <taxon>Mucoromycota</taxon>
        <taxon>Mortierellomycotina</taxon>
        <taxon>Mortierellomycetes</taxon>
        <taxon>Mortierellales</taxon>
        <taxon>Mortierellaceae</taxon>
        <taxon>Mortierella</taxon>
    </lineage>
</organism>
<gene>
    <name evidence="1" type="ORF">BGZ70_002190</name>
</gene>
<dbReference type="Gene3D" id="3.80.10.10">
    <property type="entry name" value="Ribonuclease Inhibitor"/>
    <property type="match status" value="1"/>
</dbReference>
<evidence type="ECO:0000313" key="1">
    <source>
        <dbReference type="EMBL" id="KAF9966489.1"/>
    </source>
</evidence>
<dbReference type="Proteomes" id="UP000738359">
    <property type="component" value="Unassembled WGS sequence"/>
</dbReference>